<dbReference type="AlphaFoldDB" id="A0A517VJM3"/>
<evidence type="ECO:0000313" key="1">
    <source>
        <dbReference type="EMBL" id="QDT93186.1"/>
    </source>
</evidence>
<evidence type="ECO:0000313" key="2">
    <source>
        <dbReference type="Proteomes" id="UP000316855"/>
    </source>
</evidence>
<accession>A0A517VJM3</accession>
<reference evidence="1 2" key="1">
    <citation type="submission" date="2019-02" db="EMBL/GenBank/DDBJ databases">
        <title>Deep-cultivation of Planctomycetes and their phenomic and genomic characterization uncovers novel biology.</title>
        <authorList>
            <person name="Wiegand S."/>
            <person name="Jogler M."/>
            <person name="Boedeker C."/>
            <person name="Pinto D."/>
            <person name="Vollmers J."/>
            <person name="Rivas-Marin E."/>
            <person name="Kohn T."/>
            <person name="Peeters S.H."/>
            <person name="Heuer A."/>
            <person name="Rast P."/>
            <person name="Oberbeckmann S."/>
            <person name="Bunk B."/>
            <person name="Jeske O."/>
            <person name="Meyerdierks A."/>
            <person name="Storesund J.E."/>
            <person name="Kallscheuer N."/>
            <person name="Luecker S."/>
            <person name="Lage O.M."/>
            <person name="Pohl T."/>
            <person name="Merkel B.J."/>
            <person name="Hornburger P."/>
            <person name="Mueller R.-W."/>
            <person name="Bruemmer F."/>
            <person name="Labrenz M."/>
            <person name="Spormann A.M."/>
            <person name="Op den Camp H."/>
            <person name="Overmann J."/>
            <person name="Amann R."/>
            <person name="Jetten M.S.M."/>
            <person name="Mascher T."/>
            <person name="Medema M.H."/>
            <person name="Devos D.P."/>
            <person name="Kaster A.-K."/>
            <person name="Ovreas L."/>
            <person name="Rohde M."/>
            <person name="Galperin M.Y."/>
            <person name="Jogler C."/>
        </authorList>
    </citation>
    <scope>NUCLEOTIDE SEQUENCE [LARGE SCALE GENOMIC DNA]</scope>
    <source>
        <strain evidence="1 2">Pan161</strain>
    </source>
</reference>
<dbReference type="KEGG" id="gax:Pan161_48620"/>
<proteinExistence type="predicted"/>
<sequence length="66" mass="7541">MLTINELTEIMNIPDAGDALAIHYLLLFVYGELLKRAAICLTNEEGAENTRRILSFNLLNYFYYGP</sequence>
<dbReference type="Proteomes" id="UP000316855">
    <property type="component" value="Chromosome"/>
</dbReference>
<dbReference type="EMBL" id="CP036343">
    <property type="protein sequence ID" value="QDT93186.1"/>
    <property type="molecule type" value="Genomic_DNA"/>
</dbReference>
<dbReference type="RefSeq" id="WP_232103439.1">
    <property type="nucleotide sequence ID" value="NZ_CP036343.1"/>
</dbReference>
<name>A0A517VJM3_9PLAN</name>
<keyword evidence="2" id="KW-1185">Reference proteome</keyword>
<protein>
    <submittedName>
        <fullName evidence="1">Uncharacterized protein</fullName>
    </submittedName>
</protein>
<organism evidence="1 2">
    <name type="scientific">Gimesia algae</name>
    <dbReference type="NCBI Taxonomy" id="2527971"/>
    <lineage>
        <taxon>Bacteria</taxon>
        <taxon>Pseudomonadati</taxon>
        <taxon>Planctomycetota</taxon>
        <taxon>Planctomycetia</taxon>
        <taxon>Planctomycetales</taxon>
        <taxon>Planctomycetaceae</taxon>
        <taxon>Gimesia</taxon>
    </lineage>
</organism>
<gene>
    <name evidence="1" type="ORF">Pan161_48620</name>
</gene>